<evidence type="ECO:0000313" key="3">
    <source>
        <dbReference type="EMBL" id="SFC28799.1"/>
    </source>
</evidence>
<evidence type="ECO:0000256" key="1">
    <source>
        <dbReference type="ARBA" id="ARBA00005254"/>
    </source>
</evidence>
<accession>A0A1I1HX94</accession>
<dbReference type="Gene3D" id="1.10.12.10">
    <property type="entry name" value="Lyase 2-enoyl-coa Hydratase, Chain A, domain 2"/>
    <property type="match status" value="1"/>
</dbReference>
<evidence type="ECO:0000256" key="2">
    <source>
        <dbReference type="ARBA" id="ARBA00023239"/>
    </source>
</evidence>
<evidence type="ECO:0000313" key="4">
    <source>
        <dbReference type="Proteomes" id="UP000198728"/>
    </source>
</evidence>
<dbReference type="Pfam" id="PF00378">
    <property type="entry name" value="ECH_1"/>
    <property type="match status" value="1"/>
</dbReference>
<keyword evidence="2" id="KW-0456">Lyase</keyword>
<dbReference type="AlphaFoldDB" id="A0A1I1HX94"/>
<dbReference type="OrthoDB" id="9807606at2"/>
<dbReference type="EMBL" id="FOLG01000003">
    <property type="protein sequence ID" value="SFC28799.1"/>
    <property type="molecule type" value="Genomic_DNA"/>
</dbReference>
<dbReference type="InterPro" id="IPR001753">
    <property type="entry name" value="Enoyl-CoA_hydra/iso"/>
</dbReference>
<comment type="similarity">
    <text evidence="1">Belongs to the enoyl-CoA hydratase/isomerase family.</text>
</comment>
<dbReference type="Gene3D" id="3.90.226.10">
    <property type="entry name" value="2-enoyl-CoA Hydratase, Chain A, domain 1"/>
    <property type="match status" value="1"/>
</dbReference>
<reference evidence="3 4" key="1">
    <citation type="submission" date="2016-10" db="EMBL/GenBank/DDBJ databases">
        <authorList>
            <person name="de Groot N.N."/>
        </authorList>
    </citation>
    <scope>NUCLEOTIDE SEQUENCE [LARGE SCALE GENOMIC DNA]</scope>
    <source>
        <strain evidence="3 4">DSM 19548</strain>
    </source>
</reference>
<dbReference type="GO" id="GO:0016829">
    <property type="term" value="F:lyase activity"/>
    <property type="evidence" value="ECO:0007669"/>
    <property type="project" value="UniProtKB-KW"/>
</dbReference>
<organism evidence="3 4">
    <name type="scientific">Tropicimonas isoalkanivorans</name>
    <dbReference type="NCBI Taxonomy" id="441112"/>
    <lineage>
        <taxon>Bacteria</taxon>
        <taxon>Pseudomonadati</taxon>
        <taxon>Pseudomonadota</taxon>
        <taxon>Alphaproteobacteria</taxon>
        <taxon>Rhodobacterales</taxon>
        <taxon>Roseobacteraceae</taxon>
        <taxon>Tropicimonas</taxon>
    </lineage>
</organism>
<dbReference type="InterPro" id="IPR029045">
    <property type="entry name" value="ClpP/crotonase-like_dom_sf"/>
</dbReference>
<keyword evidence="4" id="KW-1185">Reference proteome</keyword>
<dbReference type="Proteomes" id="UP000198728">
    <property type="component" value="Unassembled WGS sequence"/>
</dbReference>
<proteinExistence type="inferred from homology"/>
<dbReference type="STRING" id="441112.SAMN04488094_103325"/>
<gene>
    <name evidence="3" type="ORF">SAMN04488094_103325</name>
</gene>
<protein>
    <submittedName>
        <fullName evidence="3">Enoyl-CoA hydratase/carnithine racemase</fullName>
    </submittedName>
</protein>
<dbReference type="RefSeq" id="WP_093360285.1">
    <property type="nucleotide sequence ID" value="NZ_FOLG01000003.1"/>
</dbReference>
<dbReference type="CDD" id="cd06558">
    <property type="entry name" value="crotonase-like"/>
    <property type="match status" value="1"/>
</dbReference>
<dbReference type="SUPFAM" id="SSF52096">
    <property type="entry name" value="ClpP/crotonase"/>
    <property type="match status" value="1"/>
</dbReference>
<dbReference type="GO" id="GO:0006635">
    <property type="term" value="P:fatty acid beta-oxidation"/>
    <property type="evidence" value="ECO:0007669"/>
    <property type="project" value="TreeGrafter"/>
</dbReference>
<name>A0A1I1HX94_9RHOB</name>
<dbReference type="InterPro" id="IPR014748">
    <property type="entry name" value="Enoyl-CoA_hydra_C"/>
</dbReference>
<sequence length="268" mass="28481">MTDLTYEALSIERRGEIAIVKMNRPDQLNAVDDALHEEMPDAFRRLGEDRTVRAVVLTGAGRAFSAGGDIKAMLERLEDPALRFREAAKVPLMAKSLLASILNLPQPLVVALNGDAVGLGATMALAGDVVVMSDSARLGDTHVKVGLVAGDGGAVIWPALVGPAIAKELLMRGKLVSATEAREMGLVRHVVPAEECIGAAMKLAEELATLPPLAVQWTKLSVQKSILREFELIFDASIALETVSMLSGDYAAAVNGFATKTKPVFRGE</sequence>
<dbReference type="PANTHER" id="PTHR11941">
    <property type="entry name" value="ENOYL-COA HYDRATASE-RELATED"/>
    <property type="match status" value="1"/>
</dbReference>
<dbReference type="PANTHER" id="PTHR11941:SF54">
    <property type="entry name" value="ENOYL-COA HYDRATASE, MITOCHONDRIAL"/>
    <property type="match status" value="1"/>
</dbReference>